<dbReference type="RefSeq" id="WP_162520793.1">
    <property type="nucleotide sequence ID" value="NZ_BJCL01000006.1"/>
</dbReference>
<dbReference type="AlphaFoldDB" id="A0A480AXY8"/>
<feature type="signal peptide" evidence="1">
    <location>
        <begin position="1"/>
        <end position="21"/>
    </location>
</feature>
<organism evidence="2 3">
    <name type="scientific">Pseudaquabacterium pictum</name>
    <dbReference type="NCBI Taxonomy" id="2315236"/>
    <lineage>
        <taxon>Bacteria</taxon>
        <taxon>Pseudomonadati</taxon>
        <taxon>Pseudomonadota</taxon>
        <taxon>Betaproteobacteria</taxon>
        <taxon>Burkholderiales</taxon>
        <taxon>Sphaerotilaceae</taxon>
        <taxon>Pseudaquabacterium</taxon>
    </lineage>
</organism>
<evidence type="ECO:0000256" key="1">
    <source>
        <dbReference type="SAM" id="SignalP"/>
    </source>
</evidence>
<name>A0A480AXY8_9BURK</name>
<feature type="chain" id="PRO_5019799406" evidence="1">
    <location>
        <begin position="22"/>
        <end position="156"/>
    </location>
</feature>
<gene>
    <name evidence="2" type="ORF">AQPW35_27390</name>
</gene>
<sequence length="156" mass="15496">MMLHRLLPPLSLLLLGTGLTACGGGGDADTAAPLLAGVRVVSPLLDDAGGLHAGDPAAVPADPAARAQRAHHATADQAAQLEAALGAQAIPVRVDCAADVAAAASLALAQAQGLQLEHHLDVAAPVLVRGCDPRVAARVADHLAAHGHTRVFVVAA</sequence>
<accession>A0A480AXY8</accession>
<dbReference type="PROSITE" id="PS51257">
    <property type="entry name" value="PROKAR_LIPOPROTEIN"/>
    <property type="match status" value="1"/>
</dbReference>
<comment type="caution">
    <text evidence="2">The sequence shown here is derived from an EMBL/GenBank/DDBJ whole genome shotgun (WGS) entry which is preliminary data.</text>
</comment>
<protein>
    <submittedName>
        <fullName evidence="2">Uncharacterized protein</fullName>
    </submittedName>
</protein>
<evidence type="ECO:0000313" key="2">
    <source>
        <dbReference type="EMBL" id="GCL63658.1"/>
    </source>
</evidence>
<dbReference type="Proteomes" id="UP000301751">
    <property type="component" value="Unassembled WGS sequence"/>
</dbReference>
<evidence type="ECO:0000313" key="3">
    <source>
        <dbReference type="Proteomes" id="UP000301751"/>
    </source>
</evidence>
<proteinExistence type="predicted"/>
<dbReference type="EMBL" id="BJCL01000006">
    <property type="protein sequence ID" value="GCL63658.1"/>
    <property type="molecule type" value="Genomic_DNA"/>
</dbReference>
<keyword evidence="3" id="KW-1185">Reference proteome</keyword>
<keyword evidence="1" id="KW-0732">Signal</keyword>
<reference evidence="3" key="1">
    <citation type="submission" date="2019-03" db="EMBL/GenBank/DDBJ databases">
        <title>Aquabacterium pictum sp.nov., the first bacteriochlorophyll a-containing freshwater bacterium in the genus Aquabacterium of the class Betaproteobacteria.</title>
        <authorList>
            <person name="Hirose S."/>
            <person name="Tank M."/>
            <person name="Hara E."/>
            <person name="Tamaki H."/>
            <person name="Takaichi S."/>
            <person name="Haruta S."/>
            <person name="Hanada S."/>
        </authorList>
    </citation>
    <scope>NUCLEOTIDE SEQUENCE [LARGE SCALE GENOMIC DNA]</scope>
    <source>
        <strain evidence="3">W35</strain>
    </source>
</reference>